<dbReference type="Gene3D" id="3.30.70.580">
    <property type="entry name" value="Pseudouridine synthase I, catalytic domain, N-terminal subdomain"/>
    <property type="match status" value="1"/>
</dbReference>
<evidence type="ECO:0000256" key="1">
    <source>
        <dbReference type="ARBA" id="ARBA00009375"/>
    </source>
</evidence>
<keyword evidence="3 4" id="KW-0413">Isomerase</keyword>
<feature type="region of interest" description="Disordered" evidence="6">
    <location>
        <begin position="44"/>
        <end position="63"/>
    </location>
</feature>
<evidence type="ECO:0000256" key="5">
    <source>
        <dbReference type="RuleBase" id="RU003792"/>
    </source>
</evidence>
<evidence type="ECO:0000313" key="8">
    <source>
        <dbReference type="EMBL" id="SEH49864.1"/>
    </source>
</evidence>
<proteinExistence type="inferred from homology"/>
<dbReference type="EC" id="5.4.99.12" evidence="4"/>
<feature type="region of interest" description="Disordered" evidence="6">
    <location>
        <begin position="126"/>
        <end position="156"/>
    </location>
</feature>
<dbReference type="Proteomes" id="UP000199215">
    <property type="component" value="Unassembled WGS sequence"/>
</dbReference>
<dbReference type="AlphaFoldDB" id="A0A1H6ITS8"/>
<dbReference type="Gene3D" id="3.30.70.660">
    <property type="entry name" value="Pseudouridine synthase I, catalytic domain, C-terminal subdomain"/>
    <property type="match status" value="1"/>
</dbReference>
<accession>A0A1H6ITS8</accession>
<feature type="domain" description="Pseudouridine synthase I TruA alpha/beta" evidence="7">
    <location>
        <begin position="163"/>
        <end position="262"/>
    </location>
</feature>
<comment type="catalytic activity">
    <reaction evidence="4 5">
        <text>uridine(38/39/40) in tRNA = pseudouridine(38/39/40) in tRNA</text>
        <dbReference type="Rhea" id="RHEA:22376"/>
        <dbReference type="Rhea" id="RHEA-COMP:10085"/>
        <dbReference type="Rhea" id="RHEA-COMP:10087"/>
        <dbReference type="ChEBI" id="CHEBI:65314"/>
        <dbReference type="ChEBI" id="CHEBI:65315"/>
        <dbReference type="EC" id="5.4.99.12"/>
    </reaction>
</comment>
<protein>
    <recommendedName>
        <fullName evidence="4">tRNA pseudouridine synthase A</fullName>
        <ecNumber evidence="4">5.4.99.12</ecNumber>
    </recommendedName>
    <alternativeName>
        <fullName evidence="4">tRNA pseudouridine(38-40) synthase</fullName>
    </alternativeName>
    <alternativeName>
        <fullName evidence="4">tRNA pseudouridylate synthase I</fullName>
    </alternativeName>
    <alternativeName>
        <fullName evidence="4">tRNA-uridine isomerase I</fullName>
    </alternativeName>
</protein>
<dbReference type="EMBL" id="FNWU01000003">
    <property type="protein sequence ID" value="SEH49864.1"/>
    <property type="molecule type" value="Genomic_DNA"/>
</dbReference>
<organism evidence="8 9">
    <name type="scientific">Halopenitus malekzadehii</name>
    <dbReference type="NCBI Taxonomy" id="1267564"/>
    <lineage>
        <taxon>Archaea</taxon>
        <taxon>Methanobacteriati</taxon>
        <taxon>Methanobacteriota</taxon>
        <taxon>Stenosarchaea group</taxon>
        <taxon>Halobacteria</taxon>
        <taxon>Halobacteriales</taxon>
        <taxon>Haloferacaceae</taxon>
        <taxon>Halopenitus</taxon>
    </lineage>
</organism>
<keyword evidence="2 4" id="KW-0819">tRNA processing</keyword>
<evidence type="ECO:0000256" key="4">
    <source>
        <dbReference type="HAMAP-Rule" id="MF_00171"/>
    </source>
</evidence>
<name>A0A1H6ITS8_9EURY</name>
<feature type="region of interest" description="Disordered" evidence="6">
    <location>
        <begin position="265"/>
        <end position="294"/>
    </location>
</feature>
<feature type="compositionally biased region" description="Acidic residues" evidence="6">
    <location>
        <begin position="265"/>
        <end position="279"/>
    </location>
</feature>
<dbReference type="GO" id="GO:0003723">
    <property type="term" value="F:RNA binding"/>
    <property type="evidence" value="ECO:0007669"/>
    <property type="project" value="InterPro"/>
</dbReference>
<comment type="similarity">
    <text evidence="1 4 5">Belongs to the tRNA pseudouridine synthase TruA family.</text>
</comment>
<reference evidence="8 9" key="1">
    <citation type="submission" date="2016-10" db="EMBL/GenBank/DDBJ databases">
        <authorList>
            <person name="de Groot N.N."/>
        </authorList>
    </citation>
    <scope>NUCLEOTIDE SEQUENCE [LARGE SCALE GENOMIC DNA]</scope>
    <source>
        <strain evidence="8 9">IBRC-M10418</strain>
    </source>
</reference>
<dbReference type="PANTHER" id="PTHR11142">
    <property type="entry name" value="PSEUDOURIDYLATE SYNTHASE"/>
    <property type="match status" value="1"/>
</dbReference>
<dbReference type="InterPro" id="IPR020097">
    <property type="entry name" value="PsdUridine_synth_TruA_a/b_dom"/>
</dbReference>
<comment type="function">
    <text evidence="4">Formation of pseudouridine at positions 38, 39 and 40 in the anticodon stem and loop of transfer RNAs.</text>
</comment>
<dbReference type="InterPro" id="IPR020094">
    <property type="entry name" value="TruA/RsuA/RluB/E/F_N"/>
</dbReference>
<dbReference type="InterPro" id="IPR020095">
    <property type="entry name" value="PsdUridine_synth_TruA_C"/>
</dbReference>
<dbReference type="HAMAP" id="MF_00171">
    <property type="entry name" value="TruA"/>
    <property type="match status" value="1"/>
</dbReference>
<evidence type="ECO:0000256" key="6">
    <source>
        <dbReference type="SAM" id="MobiDB-lite"/>
    </source>
</evidence>
<keyword evidence="9" id="KW-1185">Reference proteome</keyword>
<sequence>MTSTVRAFRLAYDGRPFSGFQRQPDMPTVEDAIFDALEGLGVADLPRERSGRRPRPPGYAAAGRTDAGVSAAAQTIAFEAPSWLTPRAFNGHLPKHVRAWAAADVPADFHATHDATRRTYRYHLYAPPAESDGDTPSTEPTAPTTRTAPTAPAVDDERVRAALDRLTGEHDVHNLTPDTDGTIRSITARATRTGDVLVLEVAADGFPREFVRRLVTLVRAVGTGDASLSRVDRVLSPDPVAGPEGVGPAPPTPLVLWDVAYEEVTDSGDGTDTDGDAVDGDDRRNTAIRFDPDPEAIDSTRTAFAEEHVTARHAAAMTAAVRRRVGSDH</sequence>
<dbReference type="GO" id="GO:0031119">
    <property type="term" value="P:tRNA pseudouridine synthesis"/>
    <property type="evidence" value="ECO:0007669"/>
    <property type="project" value="UniProtKB-UniRule"/>
</dbReference>
<comment type="caution">
    <text evidence="4">Lacks conserved residue(s) required for the propagation of feature annotation.</text>
</comment>
<evidence type="ECO:0000256" key="2">
    <source>
        <dbReference type="ARBA" id="ARBA00022694"/>
    </source>
</evidence>
<feature type="active site" description="Nucleophile" evidence="4">
    <location>
        <position position="66"/>
    </location>
</feature>
<evidence type="ECO:0000259" key="7">
    <source>
        <dbReference type="Pfam" id="PF01416"/>
    </source>
</evidence>
<dbReference type="PANTHER" id="PTHR11142:SF0">
    <property type="entry name" value="TRNA PSEUDOURIDINE SYNTHASE-LIKE 1"/>
    <property type="match status" value="1"/>
</dbReference>
<dbReference type="OrthoDB" id="25720at2157"/>
<dbReference type="Pfam" id="PF01416">
    <property type="entry name" value="PseudoU_synth_1"/>
    <property type="match status" value="1"/>
</dbReference>
<evidence type="ECO:0000313" key="9">
    <source>
        <dbReference type="Proteomes" id="UP000199215"/>
    </source>
</evidence>
<feature type="binding site" evidence="4">
    <location>
        <position position="120"/>
    </location>
    <ligand>
        <name>substrate</name>
    </ligand>
</feature>
<dbReference type="STRING" id="1267564.SAMN05192561_103136"/>
<dbReference type="GO" id="GO:0160147">
    <property type="term" value="F:tRNA pseudouridine(38-40) synthase activity"/>
    <property type="evidence" value="ECO:0007669"/>
    <property type="project" value="UniProtKB-EC"/>
</dbReference>
<dbReference type="InterPro" id="IPR020103">
    <property type="entry name" value="PsdUridine_synth_cat_dom_sf"/>
</dbReference>
<dbReference type="NCBIfam" id="NF000622">
    <property type="entry name" value="PRK00021.3-3"/>
    <property type="match status" value="1"/>
</dbReference>
<feature type="compositionally biased region" description="Low complexity" evidence="6">
    <location>
        <begin position="135"/>
        <end position="153"/>
    </location>
</feature>
<evidence type="ECO:0000256" key="3">
    <source>
        <dbReference type="ARBA" id="ARBA00023235"/>
    </source>
</evidence>
<dbReference type="InterPro" id="IPR001406">
    <property type="entry name" value="PsdUridine_synth_TruA"/>
</dbReference>
<dbReference type="SUPFAM" id="SSF55120">
    <property type="entry name" value="Pseudouridine synthase"/>
    <property type="match status" value="1"/>
</dbReference>
<gene>
    <name evidence="4" type="primary">truA</name>
    <name evidence="8" type="ORF">SAMN05192561_103136</name>
</gene>